<feature type="binding site" evidence="4">
    <location>
        <position position="280"/>
    </location>
    <ligand>
        <name>Mn(2+)</name>
        <dbReference type="ChEBI" id="CHEBI:29035"/>
        <label>1</label>
    </ligand>
</feature>
<dbReference type="InterPro" id="IPR023696">
    <property type="entry name" value="Ureohydrolase_dom_sf"/>
</dbReference>
<gene>
    <name evidence="7" type="ORF">AGOS_AFR048W</name>
</gene>
<accession>Q754M4</accession>
<feature type="signal peptide" evidence="6">
    <location>
        <begin position="1"/>
        <end position="19"/>
    </location>
</feature>
<dbReference type="Proteomes" id="UP000000591">
    <property type="component" value="Chromosome VI"/>
</dbReference>
<comment type="cofactor">
    <cofactor evidence="4">
        <name>Mn(2+)</name>
        <dbReference type="ChEBI" id="CHEBI:29035"/>
    </cofactor>
    <text evidence="4">Binds 2 manganese ions per subunit.</text>
</comment>
<feature type="binding site" evidence="4">
    <location>
        <position position="184"/>
    </location>
    <ligand>
        <name>Mn(2+)</name>
        <dbReference type="ChEBI" id="CHEBI:29035"/>
        <label>1</label>
    </ligand>
</feature>
<dbReference type="OMA" id="YELTTIM"/>
<feature type="binding site" evidence="4">
    <location>
        <position position="182"/>
    </location>
    <ligand>
        <name>Mn(2+)</name>
        <dbReference type="ChEBI" id="CHEBI:29035"/>
        <label>1</label>
    </ligand>
</feature>
<keyword evidence="6" id="KW-0732">Signal</keyword>
<dbReference type="SUPFAM" id="SSF52768">
    <property type="entry name" value="Arginase/deacetylase"/>
    <property type="match status" value="1"/>
</dbReference>
<comment type="similarity">
    <text evidence="1">Belongs to the arginase family. Agmatinase subfamily.</text>
</comment>
<reference evidence="7 8" key="1">
    <citation type="journal article" date="2004" name="Science">
        <title>The Ashbya gossypii genome as a tool for mapping the ancient Saccharomyces cerevisiae genome.</title>
        <authorList>
            <person name="Dietrich F.S."/>
            <person name="Voegeli S."/>
            <person name="Brachat S."/>
            <person name="Lerch A."/>
            <person name="Gates K."/>
            <person name="Steiner S."/>
            <person name="Mohr C."/>
            <person name="Pohlmann R."/>
            <person name="Luedi P."/>
            <person name="Choi S."/>
            <person name="Wing R.A."/>
            <person name="Flavier A."/>
            <person name="Gaffney T.D."/>
            <person name="Philippsen P."/>
        </authorList>
    </citation>
    <scope>NUCLEOTIDE SEQUENCE [LARGE SCALE GENOMIC DNA]</scope>
    <source>
        <strain evidence="8">ATCC 10895 / CBS 109.51 / FGSC 9923 / NRRL Y-1056</strain>
    </source>
</reference>
<dbReference type="InParanoid" id="Q754M4"/>
<dbReference type="PANTHER" id="PTHR11358">
    <property type="entry name" value="ARGINASE/AGMATINASE"/>
    <property type="match status" value="1"/>
</dbReference>
<dbReference type="CDD" id="cd11592">
    <property type="entry name" value="Agmatinase_PAH"/>
    <property type="match status" value="1"/>
</dbReference>
<evidence type="ECO:0000256" key="6">
    <source>
        <dbReference type="SAM" id="SignalP"/>
    </source>
</evidence>
<dbReference type="Pfam" id="PF00491">
    <property type="entry name" value="Arginase"/>
    <property type="match status" value="1"/>
</dbReference>
<dbReference type="STRING" id="284811.Q754M4"/>
<keyword evidence="8" id="KW-1185">Reference proteome</keyword>
<keyword evidence="4" id="KW-0464">Manganese</keyword>
<dbReference type="PANTHER" id="PTHR11358:SF26">
    <property type="entry name" value="GUANIDINO ACID HYDROLASE, MITOCHONDRIAL"/>
    <property type="match status" value="1"/>
</dbReference>
<keyword evidence="3 5" id="KW-0378">Hydrolase</keyword>
<name>Q754M4_EREGS</name>
<feature type="chain" id="PRO_5004286448" evidence="6">
    <location>
        <begin position="20"/>
        <end position="387"/>
    </location>
</feature>
<dbReference type="AlphaFoldDB" id="Q754M4"/>
<protein>
    <submittedName>
        <fullName evidence="7">AFR048Wp</fullName>
    </submittedName>
</protein>
<dbReference type="PRINTS" id="PR00116">
    <property type="entry name" value="ARGINASE"/>
</dbReference>
<evidence type="ECO:0000313" key="7">
    <source>
        <dbReference type="EMBL" id="AAS53419.2"/>
    </source>
</evidence>
<evidence type="ECO:0000256" key="3">
    <source>
        <dbReference type="ARBA" id="ARBA00022801"/>
    </source>
</evidence>
<dbReference type="OrthoDB" id="288726at2759"/>
<feature type="binding site" evidence="4">
    <location>
        <position position="186"/>
    </location>
    <ligand>
        <name>Mn(2+)</name>
        <dbReference type="ChEBI" id="CHEBI:29035"/>
        <label>1</label>
    </ligand>
</feature>
<dbReference type="InterPro" id="IPR020855">
    <property type="entry name" value="Ureohydrolase_Mn_BS"/>
</dbReference>
<dbReference type="GO" id="GO:0033389">
    <property type="term" value="P:putrescine biosynthetic process from arginine, via agmatine"/>
    <property type="evidence" value="ECO:0000318"/>
    <property type="project" value="GO_Central"/>
</dbReference>
<dbReference type="Gene3D" id="3.40.800.10">
    <property type="entry name" value="Ureohydrolase domain"/>
    <property type="match status" value="1"/>
</dbReference>
<dbReference type="KEGG" id="ago:AGOS_AFR048W"/>
<evidence type="ECO:0000313" key="8">
    <source>
        <dbReference type="Proteomes" id="UP000000591"/>
    </source>
</evidence>
<keyword evidence="2 4" id="KW-0479">Metal-binding</keyword>
<dbReference type="GeneID" id="4621836"/>
<dbReference type="GO" id="GO:0008783">
    <property type="term" value="F:agmatinase activity"/>
    <property type="evidence" value="ECO:0000318"/>
    <property type="project" value="GO_Central"/>
</dbReference>
<dbReference type="PROSITE" id="PS51257">
    <property type="entry name" value="PROKAR_LIPOPROTEIN"/>
    <property type="match status" value="1"/>
</dbReference>
<proteinExistence type="inferred from homology"/>
<evidence type="ECO:0000256" key="5">
    <source>
        <dbReference type="RuleBase" id="RU003684"/>
    </source>
</evidence>
<dbReference type="HOGENOM" id="CLU_039478_1_1_1"/>
<organism evidence="7 8">
    <name type="scientific">Eremothecium gossypii (strain ATCC 10895 / CBS 109.51 / FGSC 9923 / NRRL Y-1056)</name>
    <name type="common">Yeast</name>
    <name type="synonym">Ashbya gossypii</name>
    <dbReference type="NCBI Taxonomy" id="284811"/>
    <lineage>
        <taxon>Eukaryota</taxon>
        <taxon>Fungi</taxon>
        <taxon>Dikarya</taxon>
        <taxon>Ascomycota</taxon>
        <taxon>Saccharomycotina</taxon>
        <taxon>Saccharomycetes</taxon>
        <taxon>Saccharomycetales</taxon>
        <taxon>Saccharomycetaceae</taxon>
        <taxon>Eremothecium</taxon>
    </lineage>
</organism>
<evidence type="ECO:0000256" key="2">
    <source>
        <dbReference type="ARBA" id="ARBA00022723"/>
    </source>
</evidence>
<sequence length="387" mass="42238">MVHYRLAAAMLGAAACAQAAQPSPEELWGFDVGTAGIQTFAHLPHERCLLQPDLEFDIGILGMPFDMSVTYRPGARFGPEAIRRGSQRQIRAHAYSPYRALNPYDDWAHIVDCGDVPVVLTDNRIARDMMHRAYADVLRRSSKSDPRVPPRIIMLGGDHSVLLPALRALHDVYGPISVVHFDSHIDTWQPANTSVWDTAHVPLNHGTMLWEAFQHGLLSDHNVHVGLRSNLAHPDDFHRDDAAGFYRIHADEILDIGPQGVVDRILRVIPRGVPVYVSVDIDVLDPSAAPATGTVEPGGWLPRELLRVLRGLQPLTLVGADIVEVAPAYDRADITAITAAQLVYELAASMVASGPVAHTLLDTRADSAAVPAQVRFRARGPSRSATA</sequence>
<feature type="binding site" evidence="4">
    <location>
        <position position="159"/>
    </location>
    <ligand>
        <name>Mn(2+)</name>
        <dbReference type="ChEBI" id="CHEBI:29035"/>
        <label>1</label>
    </ligand>
</feature>
<reference evidence="8" key="2">
    <citation type="journal article" date="2013" name="G3 (Bethesda)">
        <title>Genomes of Ashbya fungi isolated from insects reveal four mating-type loci, numerous translocations, lack of transposons, and distinct gene duplications.</title>
        <authorList>
            <person name="Dietrich F.S."/>
            <person name="Voegeli S."/>
            <person name="Kuo S."/>
            <person name="Philippsen P."/>
        </authorList>
    </citation>
    <scope>GENOME REANNOTATION</scope>
    <source>
        <strain evidence="8">ATCC 10895 / CBS 109.51 / FGSC 9923 / NRRL Y-1056</strain>
    </source>
</reference>
<evidence type="ECO:0000256" key="4">
    <source>
        <dbReference type="PIRSR" id="PIRSR036979-1"/>
    </source>
</evidence>
<feature type="binding site" evidence="4">
    <location>
        <position position="282"/>
    </location>
    <ligand>
        <name>Mn(2+)</name>
        <dbReference type="ChEBI" id="CHEBI:29035"/>
        <label>1</label>
    </ligand>
</feature>
<dbReference type="PROSITE" id="PS01053">
    <property type="entry name" value="ARGINASE_1"/>
    <property type="match status" value="1"/>
</dbReference>
<dbReference type="GO" id="GO:0046872">
    <property type="term" value="F:metal ion binding"/>
    <property type="evidence" value="ECO:0007669"/>
    <property type="project" value="UniProtKB-KW"/>
</dbReference>
<dbReference type="EMBL" id="AE016819">
    <property type="protein sequence ID" value="AAS53419.2"/>
    <property type="molecule type" value="Genomic_DNA"/>
</dbReference>
<dbReference type="eggNOG" id="KOG2964">
    <property type="taxonomic scope" value="Eukaryota"/>
</dbReference>
<evidence type="ECO:0000256" key="1">
    <source>
        <dbReference type="ARBA" id="ARBA00009227"/>
    </source>
</evidence>
<dbReference type="RefSeq" id="NP_985595.2">
    <property type="nucleotide sequence ID" value="NM_210949.2"/>
</dbReference>
<dbReference type="PIRSF" id="PIRSF036979">
    <property type="entry name" value="Arginase"/>
    <property type="match status" value="1"/>
</dbReference>
<dbReference type="FunFam" id="3.40.800.10:FF:000014">
    <property type="entry name" value="Arginase family protein"/>
    <property type="match status" value="1"/>
</dbReference>
<dbReference type="PROSITE" id="PS51409">
    <property type="entry name" value="ARGINASE_2"/>
    <property type="match status" value="1"/>
</dbReference>
<dbReference type="InterPro" id="IPR006035">
    <property type="entry name" value="Ureohydrolase"/>
</dbReference>